<evidence type="ECO:0000313" key="1">
    <source>
        <dbReference type="EMBL" id="GAV79847.1"/>
    </source>
</evidence>
<organism evidence="1 2">
    <name type="scientific">Cephalotus follicularis</name>
    <name type="common">Albany pitcher plant</name>
    <dbReference type="NCBI Taxonomy" id="3775"/>
    <lineage>
        <taxon>Eukaryota</taxon>
        <taxon>Viridiplantae</taxon>
        <taxon>Streptophyta</taxon>
        <taxon>Embryophyta</taxon>
        <taxon>Tracheophyta</taxon>
        <taxon>Spermatophyta</taxon>
        <taxon>Magnoliopsida</taxon>
        <taxon>eudicotyledons</taxon>
        <taxon>Gunneridae</taxon>
        <taxon>Pentapetalae</taxon>
        <taxon>rosids</taxon>
        <taxon>fabids</taxon>
        <taxon>Oxalidales</taxon>
        <taxon>Cephalotaceae</taxon>
        <taxon>Cephalotus</taxon>
    </lineage>
</organism>
<protein>
    <submittedName>
        <fullName evidence="1">Uncharacterized protein</fullName>
    </submittedName>
</protein>
<comment type="caution">
    <text evidence="1">The sequence shown here is derived from an EMBL/GenBank/DDBJ whole genome shotgun (WGS) entry which is preliminary data.</text>
</comment>
<keyword evidence="2" id="KW-1185">Reference proteome</keyword>
<gene>
    <name evidence="1" type="ORF">CFOL_v3_23310</name>
</gene>
<sequence length="182" mass="20828">MEELSDRLATIATLESAKVGNQELAKEIVCIMDSDQETEEDEFLINEEYDEAILADLIPEGCNDTSDQATSKHENGNTEIETVSLEDFGESHGDHSWINGSSTNFLKTQDEYMISWNRYLMGFSGVNISCNHYELRWVFALNFEHLNSTMNRLWKPPWPPVTIDGKLRLTLGISFVKPRYKN</sequence>
<accession>A0A1Q3CHZ6</accession>
<evidence type="ECO:0000313" key="2">
    <source>
        <dbReference type="Proteomes" id="UP000187406"/>
    </source>
</evidence>
<name>A0A1Q3CHZ6_CEPFO</name>
<dbReference type="Proteomes" id="UP000187406">
    <property type="component" value="Unassembled WGS sequence"/>
</dbReference>
<dbReference type="InParanoid" id="A0A1Q3CHZ6"/>
<dbReference type="AlphaFoldDB" id="A0A1Q3CHZ6"/>
<reference evidence="2" key="1">
    <citation type="submission" date="2016-04" db="EMBL/GenBank/DDBJ databases">
        <title>Cephalotus genome sequencing.</title>
        <authorList>
            <person name="Fukushima K."/>
            <person name="Hasebe M."/>
            <person name="Fang X."/>
        </authorList>
    </citation>
    <scope>NUCLEOTIDE SEQUENCE [LARGE SCALE GENOMIC DNA]</scope>
    <source>
        <strain evidence="2">cv. St1</strain>
    </source>
</reference>
<proteinExistence type="predicted"/>
<dbReference type="EMBL" id="BDDD01002056">
    <property type="protein sequence ID" value="GAV79847.1"/>
    <property type="molecule type" value="Genomic_DNA"/>
</dbReference>